<protein>
    <submittedName>
        <fullName evidence="2">Uncharacterized protein</fullName>
    </submittedName>
</protein>
<gene>
    <name evidence="2" type="ORF">V1477_008388</name>
</gene>
<dbReference type="AlphaFoldDB" id="A0ABD2CCV8"/>
<dbReference type="EMBL" id="JAYRBN010000056">
    <property type="protein sequence ID" value="KAL2742899.1"/>
    <property type="molecule type" value="Genomic_DNA"/>
</dbReference>
<evidence type="ECO:0000313" key="2">
    <source>
        <dbReference type="EMBL" id="KAL2742899.1"/>
    </source>
</evidence>
<reference evidence="2 3" key="1">
    <citation type="journal article" date="2024" name="Ann. Entomol. Soc. Am.">
        <title>Genomic analyses of the southern and eastern yellowjacket wasps (Hymenoptera: Vespidae) reveal evolutionary signatures of social life.</title>
        <authorList>
            <person name="Catto M.A."/>
            <person name="Caine P.B."/>
            <person name="Orr S.E."/>
            <person name="Hunt B.G."/>
            <person name="Goodisman M.A.D."/>
        </authorList>
    </citation>
    <scope>NUCLEOTIDE SEQUENCE [LARGE SCALE GENOMIC DNA]</scope>
    <source>
        <strain evidence="2">232</strain>
        <tissue evidence="2">Head and thorax</tissue>
    </source>
</reference>
<name>A0ABD2CCV8_VESMC</name>
<dbReference type="Proteomes" id="UP001607303">
    <property type="component" value="Unassembled WGS sequence"/>
</dbReference>
<comment type="caution">
    <text evidence="2">The sequence shown here is derived from an EMBL/GenBank/DDBJ whole genome shotgun (WGS) entry which is preliminary data.</text>
</comment>
<feature type="compositionally biased region" description="Pro residues" evidence="1">
    <location>
        <begin position="85"/>
        <end position="97"/>
    </location>
</feature>
<evidence type="ECO:0000256" key="1">
    <source>
        <dbReference type="SAM" id="MobiDB-lite"/>
    </source>
</evidence>
<evidence type="ECO:0000313" key="3">
    <source>
        <dbReference type="Proteomes" id="UP001607303"/>
    </source>
</evidence>
<proteinExistence type="predicted"/>
<accession>A0ABD2CCV8</accession>
<feature type="region of interest" description="Disordered" evidence="1">
    <location>
        <begin position="78"/>
        <end position="97"/>
    </location>
</feature>
<keyword evidence="3" id="KW-1185">Reference proteome</keyword>
<sequence length="165" mass="18986">MQWLYSREFIVICAWQMLPTRFILWPFRRSNDDNDNNDDYDDDEVHKENLYDSVETTEGRITEGMAAFGQFANALLGTTNATSSLPPPPPPSPSPPPLFTKTYIVKVPLLGLVEEFELINKIIELNGNSNDNNNDDDDDDDDKNVLCKLYQAMKQEHPRRFDGDW</sequence>
<organism evidence="2 3">
    <name type="scientific">Vespula maculifrons</name>
    <name type="common">Eastern yellow jacket</name>
    <name type="synonym">Wasp</name>
    <dbReference type="NCBI Taxonomy" id="7453"/>
    <lineage>
        <taxon>Eukaryota</taxon>
        <taxon>Metazoa</taxon>
        <taxon>Ecdysozoa</taxon>
        <taxon>Arthropoda</taxon>
        <taxon>Hexapoda</taxon>
        <taxon>Insecta</taxon>
        <taxon>Pterygota</taxon>
        <taxon>Neoptera</taxon>
        <taxon>Endopterygota</taxon>
        <taxon>Hymenoptera</taxon>
        <taxon>Apocrita</taxon>
        <taxon>Aculeata</taxon>
        <taxon>Vespoidea</taxon>
        <taxon>Vespidae</taxon>
        <taxon>Vespinae</taxon>
        <taxon>Vespula</taxon>
    </lineage>
</organism>